<keyword evidence="3" id="KW-1185">Reference proteome</keyword>
<keyword evidence="1" id="KW-0732">Signal</keyword>
<evidence type="ECO:0000256" key="1">
    <source>
        <dbReference type="SAM" id="SignalP"/>
    </source>
</evidence>
<gene>
    <name evidence="2" type="ORF">N7541_008126</name>
</gene>
<sequence>MPSIYASVFLATALALSGAQASSECYQSVHNSTMGFFSGAAFGFSYEVQTAADSPLSVAEIPGFTLGAQYFYRNKHLPTGAVEWGLAEGPFGCIYRYEHVLRHWSYRKFRIETIGCTGGETNHAYLLHHVDEYIEDKN</sequence>
<evidence type="ECO:0000313" key="3">
    <source>
        <dbReference type="Proteomes" id="UP001148299"/>
    </source>
</evidence>
<proteinExistence type="predicted"/>
<name>A0A9W9R0R1_PENBR</name>
<reference evidence="2" key="2">
    <citation type="journal article" date="2023" name="IMA Fungus">
        <title>Comparative genomic study of the Penicillium genus elucidates a diverse pangenome and 15 lateral gene transfer events.</title>
        <authorList>
            <person name="Petersen C."/>
            <person name="Sorensen T."/>
            <person name="Nielsen M.R."/>
            <person name="Sondergaard T.E."/>
            <person name="Sorensen J.L."/>
            <person name="Fitzpatrick D.A."/>
            <person name="Frisvad J.C."/>
            <person name="Nielsen K.L."/>
        </authorList>
    </citation>
    <scope>NUCLEOTIDE SEQUENCE</scope>
    <source>
        <strain evidence="2">IBT 35675</strain>
    </source>
</reference>
<dbReference type="AlphaFoldDB" id="A0A9W9R0R1"/>
<dbReference type="Proteomes" id="UP001148299">
    <property type="component" value="Unassembled WGS sequence"/>
</dbReference>
<feature type="signal peptide" evidence="1">
    <location>
        <begin position="1"/>
        <end position="21"/>
    </location>
</feature>
<protein>
    <submittedName>
        <fullName evidence="2">Uncharacterized protein</fullName>
    </submittedName>
</protein>
<accession>A0A9W9R0R1</accession>
<evidence type="ECO:0000313" key="2">
    <source>
        <dbReference type="EMBL" id="KAJ5350399.1"/>
    </source>
</evidence>
<dbReference type="EMBL" id="JAPZBR010000006">
    <property type="protein sequence ID" value="KAJ5350399.1"/>
    <property type="molecule type" value="Genomic_DNA"/>
</dbReference>
<organism evidence="2 3">
    <name type="scientific">Penicillium brevicompactum</name>
    <dbReference type="NCBI Taxonomy" id="5074"/>
    <lineage>
        <taxon>Eukaryota</taxon>
        <taxon>Fungi</taxon>
        <taxon>Dikarya</taxon>
        <taxon>Ascomycota</taxon>
        <taxon>Pezizomycotina</taxon>
        <taxon>Eurotiomycetes</taxon>
        <taxon>Eurotiomycetidae</taxon>
        <taxon>Eurotiales</taxon>
        <taxon>Aspergillaceae</taxon>
        <taxon>Penicillium</taxon>
    </lineage>
</organism>
<feature type="chain" id="PRO_5040941205" evidence="1">
    <location>
        <begin position="22"/>
        <end position="138"/>
    </location>
</feature>
<reference evidence="2" key="1">
    <citation type="submission" date="2022-12" db="EMBL/GenBank/DDBJ databases">
        <authorList>
            <person name="Petersen C."/>
        </authorList>
    </citation>
    <scope>NUCLEOTIDE SEQUENCE</scope>
    <source>
        <strain evidence="2">IBT 35675</strain>
    </source>
</reference>
<comment type="caution">
    <text evidence="2">The sequence shown here is derived from an EMBL/GenBank/DDBJ whole genome shotgun (WGS) entry which is preliminary data.</text>
</comment>